<dbReference type="RefSeq" id="WP_377428722.1">
    <property type="nucleotide sequence ID" value="NZ_JBHSPR010000037.1"/>
</dbReference>
<comment type="similarity">
    <text evidence="1">Belongs to the AHA1 family.</text>
</comment>
<protein>
    <submittedName>
        <fullName evidence="3">SRPBCC domain-containing protein</fullName>
    </submittedName>
</protein>
<dbReference type="InterPro" id="IPR023393">
    <property type="entry name" value="START-like_dom_sf"/>
</dbReference>
<name>A0ABW1KID4_9ACTN</name>
<keyword evidence="4" id="KW-1185">Reference proteome</keyword>
<dbReference type="Gene3D" id="3.30.530.20">
    <property type="match status" value="1"/>
</dbReference>
<evidence type="ECO:0000256" key="1">
    <source>
        <dbReference type="ARBA" id="ARBA00006817"/>
    </source>
</evidence>
<dbReference type="Pfam" id="PF08327">
    <property type="entry name" value="AHSA1"/>
    <property type="match status" value="1"/>
</dbReference>
<evidence type="ECO:0000259" key="2">
    <source>
        <dbReference type="Pfam" id="PF08327"/>
    </source>
</evidence>
<proteinExistence type="inferred from homology"/>
<dbReference type="Proteomes" id="UP001596203">
    <property type="component" value="Unassembled WGS sequence"/>
</dbReference>
<dbReference type="EMBL" id="JBHSPR010000037">
    <property type="protein sequence ID" value="MFC6020986.1"/>
    <property type="molecule type" value="Genomic_DNA"/>
</dbReference>
<organism evidence="3 4">
    <name type="scientific">Plantactinospora solaniradicis</name>
    <dbReference type="NCBI Taxonomy" id="1723736"/>
    <lineage>
        <taxon>Bacteria</taxon>
        <taxon>Bacillati</taxon>
        <taxon>Actinomycetota</taxon>
        <taxon>Actinomycetes</taxon>
        <taxon>Micromonosporales</taxon>
        <taxon>Micromonosporaceae</taxon>
        <taxon>Plantactinospora</taxon>
    </lineage>
</organism>
<evidence type="ECO:0000313" key="4">
    <source>
        <dbReference type="Proteomes" id="UP001596203"/>
    </source>
</evidence>
<sequence length="158" mass="17830">MAELGVIRAGQFLTHPPVRVWRALTDAELLARWFMPNDFKPVLGHRFTFRTKARPEQNFDGVVHCEVLELEPVRLLRFAWRGGHLDSTVTWTLTAEGHGTRLVVEHAGFDPDDPAQRLAFKIMGGGWRSHVLRSLAELLAAQDEPSDLLAAQDEPSDR</sequence>
<feature type="domain" description="Activator of Hsp90 ATPase homologue 1/2-like C-terminal" evidence="2">
    <location>
        <begin position="15"/>
        <end position="139"/>
    </location>
</feature>
<gene>
    <name evidence="3" type="ORF">ACFP2T_33045</name>
</gene>
<reference evidence="4" key="1">
    <citation type="journal article" date="2019" name="Int. J. Syst. Evol. Microbiol.">
        <title>The Global Catalogue of Microorganisms (GCM) 10K type strain sequencing project: providing services to taxonomists for standard genome sequencing and annotation.</title>
        <authorList>
            <consortium name="The Broad Institute Genomics Platform"/>
            <consortium name="The Broad Institute Genome Sequencing Center for Infectious Disease"/>
            <person name="Wu L."/>
            <person name="Ma J."/>
        </authorList>
    </citation>
    <scope>NUCLEOTIDE SEQUENCE [LARGE SCALE GENOMIC DNA]</scope>
    <source>
        <strain evidence="4">ZS-35-S2</strain>
    </source>
</reference>
<dbReference type="InterPro" id="IPR013538">
    <property type="entry name" value="ASHA1/2-like_C"/>
</dbReference>
<evidence type="ECO:0000313" key="3">
    <source>
        <dbReference type="EMBL" id="MFC6020986.1"/>
    </source>
</evidence>
<comment type="caution">
    <text evidence="3">The sequence shown here is derived from an EMBL/GenBank/DDBJ whole genome shotgun (WGS) entry which is preliminary data.</text>
</comment>
<dbReference type="CDD" id="cd07814">
    <property type="entry name" value="SRPBCC_CalC_Aha1-like"/>
    <property type="match status" value="1"/>
</dbReference>
<accession>A0ABW1KID4</accession>
<dbReference type="SUPFAM" id="SSF55961">
    <property type="entry name" value="Bet v1-like"/>
    <property type="match status" value="1"/>
</dbReference>